<evidence type="ECO:0000313" key="4">
    <source>
        <dbReference type="Proteomes" id="UP001207626"/>
    </source>
</evidence>
<comment type="caution">
    <text evidence="3">The sequence shown here is derived from an EMBL/GenBank/DDBJ whole genome shotgun (WGS) entry which is preliminary data.</text>
</comment>
<evidence type="ECO:0000256" key="2">
    <source>
        <dbReference type="SAM" id="SignalP"/>
    </source>
</evidence>
<keyword evidence="2" id="KW-0732">Signal</keyword>
<name>A0ABT4DYG6_9BACL</name>
<dbReference type="GeneID" id="77003647"/>
<feature type="signal peptide" evidence="2">
    <location>
        <begin position="1"/>
        <end position="29"/>
    </location>
</feature>
<reference evidence="3 4" key="1">
    <citation type="submission" date="2022-05" db="EMBL/GenBank/DDBJ databases">
        <title>Genome Sequencing of Bee-Associated Microbes.</title>
        <authorList>
            <person name="Dunlap C."/>
        </authorList>
    </citation>
    <scope>NUCLEOTIDE SEQUENCE [LARGE SCALE GENOMIC DNA]</scope>
    <source>
        <strain evidence="3 4">NRRL NRS-1438</strain>
    </source>
</reference>
<dbReference type="Proteomes" id="UP001207626">
    <property type="component" value="Unassembled WGS sequence"/>
</dbReference>
<keyword evidence="4" id="KW-1185">Reference proteome</keyword>
<evidence type="ECO:0000256" key="1">
    <source>
        <dbReference type="SAM" id="MobiDB-lite"/>
    </source>
</evidence>
<accession>A0ABT4DYG6</accession>
<organism evidence="3 4">
    <name type="scientific">Paenibacillus apiarius</name>
    <dbReference type="NCBI Taxonomy" id="46240"/>
    <lineage>
        <taxon>Bacteria</taxon>
        <taxon>Bacillati</taxon>
        <taxon>Bacillota</taxon>
        <taxon>Bacilli</taxon>
        <taxon>Bacillales</taxon>
        <taxon>Paenibacillaceae</taxon>
        <taxon>Paenibacillus</taxon>
    </lineage>
</organism>
<evidence type="ECO:0000313" key="3">
    <source>
        <dbReference type="EMBL" id="MCY9522394.1"/>
    </source>
</evidence>
<dbReference type="RefSeq" id="WP_087435970.1">
    <property type="nucleotide sequence ID" value="NZ_JAFFHZ010000001.1"/>
</dbReference>
<proteinExistence type="predicted"/>
<feature type="region of interest" description="Disordered" evidence="1">
    <location>
        <begin position="36"/>
        <end position="68"/>
    </location>
</feature>
<gene>
    <name evidence="3" type="ORF">M5X09_22515</name>
</gene>
<dbReference type="EMBL" id="JAMDLW010000036">
    <property type="protein sequence ID" value="MCY9522394.1"/>
    <property type="molecule type" value="Genomic_DNA"/>
</dbReference>
<feature type="chain" id="PRO_5045371741" description="SH3b domain-containing protein" evidence="2">
    <location>
        <begin position="30"/>
        <end position="131"/>
    </location>
</feature>
<sequence>MNSKFLRKQMICGLMAALMVGAWALPASAQTAAASDAAGTAVTSEVNGTAEEEQATADIEVPTVTDQPDVVKEPEIRLDLTAKTVFYRGIGQESIGSLGAQTVYVERTETDAKGQKWGQVHTWLGYVWIRL</sequence>
<protein>
    <recommendedName>
        <fullName evidence="5">SH3b domain-containing protein</fullName>
    </recommendedName>
</protein>
<evidence type="ECO:0008006" key="5">
    <source>
        <dbReference type="Google" id="ProtNLM"/>
    </source>
</evidence>